<dbReference type="Pfam" id="PF01073">
    <property type="entry name" value="3Beta_HSD"/>
    <property type="match status" value="1"/>
</dbReference>
<dbReference type="GO" id="GO:0006694">
    <property type="term" value="P:steroid biosynthetic process"/>
    <property type="evidence" value="ECO:0007669"/>
    <property type="project" value="InterPro"/>
</dbReference>
<comment type="similarity">
    <text evidence="2">Belongs to the 3-beta-HSD family.</text>
</comment>
<proteinExistence type="inferred from homology"/>
<accession>A0A078APR5</accession>
<dbReference type="SUPFAM" id="SSF51735">
    <property type="entry name" value="NAD(P)-binding Rossmann-fold domains"/>
    <property type="match status" value="1"/>
</dbReference>
<evidence type="ECO:0000259" key="3">
    <source>
        <dbReference type="Pfam" id="PF01073"/>
    </source>
</evidence>
<dbReference type="PANTHER" id="PTHR10366:SF564">
    <property type="entry name" value="STEROL-4-ALPHA-CARBOXYLATE 3-DEHYDROGENASE, DECARBOXYLATING"/>
    <property type="match status" value="1"/>
</dbReference>
<dbReference type="InParanoid" id="A0A078APR5"/>
<evidence type="ECO:0000313" key="4">
    <source>
        <dbReference type="EMBL" id="CDW83956.1"/>
    </source>
</evidence>
<dbReference type="OrthoDB" id="2735536at2759"/>
<keyword evidence="5" id="KW-1185">Reference proteome</keyword>
<evidence type="ECO:0000313" key="5">
    <source>
        <dbReference type="Proteomes" id="UP000039865"/>
    </source>
</evidence>
<reference evidence="4 5" key="1">
    <citation type="submission" date="2014-06" db="EMBL/GenBank/DDBJ databases">
        <authorList>
            <person name="Swart Estienne"/>
        </authorList>
    </citation>
    <scope>NUCLEOTIDE SEQUENCE [LARGE SCALE GENOMIC DNA]</scope>
    <source>
        <strain evidence="4 5">130c</strain>
    </source>
</reference>
<evidence type="ECO:0000256" key="1">
    <source>
        <dbReference type="ARBA" id="ARBA00023002"/>
    </source>
</evidence>
<feature type="domain" description="3-beta hydroxysteroid dehydrogenase/isomerase" evidence="3">
    <location>
        <begin position="10"/>
        <end position="251"/>
    </location>
</feature>
<organism evidence="4 5">
    <name type="scientific">Stylonychia lemnae</name>
    <name type="common">Ciliate</name>
    <dbReference type="NCBI Taxonomy" id="5949"/>
    <lineage>
        <taxon>Eukaryota</taxon>
        <taxon>Sar</taxon>
        <taxon>Alveolata</taxon>
        <taxon>Ciliophora</taxon>
        <taxon>Intramacronucleata</taxon>
        <taxon>Spirotrichea</taxon>
        <taxon>Stichotrichia</taxon>
        <taxon>Sporadotrichida</taxon>
        <taxon>Oxytrichidae</taxon>
        <taxon>Stylonychinae</taxon>
        <taxon>Stylonychia</taxon>
    </lineage>
</organism>
<dbReference type="InterPro" id="IPR002225">
    <property type="entry name" value="3Beta_OHSteriod_DH/Estase"/>
</dbReference>
<dbReference type="InterPro" id="IPR036291">
    <property type="entry name" value="NAD(P)-bd_dom_sf"/>
</dbReference>
<sequence>MESLNKEIILITGITGYLGSWVAKTFVEKTNHTHRIRASTRSLQKIEKLMPLKAAFGNEEFEMIEFVEADLSDKQSLFNAVQGVSYIIHVASPLPGQGISDREMISQAQEGMKFLLDAAVQNKVKKIVVTSSLATIQGNHFRKSERNHVYDENDFAPIAGVEGYIKSKIVQEHELINFLKHQCQNPDPSGYQLEICTIHPTFILGPSLIKERHSSIEAICRILNNEIPAIPKFGSPAVDVRDVALLHYLAFEKQNIQGERFLATQETISLLDIANILKEEFQPQGYKVQTKLIGYCPLKLASYFNREVKSILPFINENSQASNIKSIEVLGMKYTREMKQIVIDMGYSIIEKGLIPDKRKNSKK</sequence>
<dbReference type="InterPro" id="IPR050425">
    <property type="entry name" value="NAD(P)_dehydrat-like"/>
</dbReference>
<evidence type="ECO:0000256" key="2">
    <source>
        <dbReference type="RuleBase" id="RU004475"/>
    </source>
</evidence>
<dbReference type="Gene3D" id="3.40.50.720">
    <property type="entry name" value="NAD(P)-binding Rossmann-like Domain"/>
    <property type="match status" value="1"/>
</dbReference>
<protein>
    <submittedName>
        <fullName evidence="4">Nad-dependent epimerase dehydratase</fullName>
    </submittedName>
</protein>
<gene>
    <name evidence="4" type="primary">Contig5312.g5686</name>
    <name evidence="4" type="ORF">STYLEM_13011</name>
</gene>
<dbReference type="OMA" id="AWYAMSK"/>
<dbReference type="EMBL" id="CCKQ01012345">
    <property type="protein sequence ID" value="CDW83956.1"/>
    <property type="molecule type" value="Genomic_DNA"/>
</dbReference>
<dbReference type="GO" id="GO:0016616">
    <property type="term" value="F:oxidoreductase activity, acting on the CH-OH group of donors, NAD or NADP as acceptor"/>
    <property type="evidence" value="ECO:0007669"/>
    <property type="project" value="InterPro"/>
</dbReference>
<dbReference type="AlphaFoldDB" id="A0A078APR5"/>
<dbReference type="PANTHER" id="PTHR10366">
    <property type="entry name" value="NAD DEPENDENT EPIMERASE/DEHYDRATASE"/>
    <property type="match status" value="1"/>
</dbReference>
<dbReference type="Proteomes" id="UP000039865">
    <property type="component" value="Unassembled WGS sequence"/>
</dbReference>
<name>A0A078APR5_STYLE</name>
<keyword evidence="1 2" id="KW-0560">Oxidoreductase</keyword>